<keyword evidence="2" id="KW-1185">Reference proteome</keyword>
<gene>
    <name evidence="1" type="ORF">VitviT2T_026851</name>
</gene>
<proteinExistence type="predicted"/>
<dbReference type="EMBL" id="CP126665">
    <property type="protein sequence ID" value="WKA09178.1"/>
    <property type="molecule type" value="Genomic_DNA"/>
</dbReference>
<evidence type="ECO:0000313" key="2">
    <source>
        <dbReference type="Proteomes" id="UP001227230"/>
    </source>
</evidence>
<protein>
    <submittedName>
        <fullName evidence="1">Uncharacterized protein</fullName>
    </submittedName>
</protein>
<dbReference type="Proteomes" id="UP001227230">
    <property type="component" value="Chromosome 18"/>
</dbReference>
<reference evidence="1 2" key="1">
    <citation type="journal article" date="2023" name="Hortic Res">
        <title>The complete reference genome for grapevine (Vitis vinifera L.) genetics and breeding.</title>
        <authorList>
            <person name="Shi X."/>
            <person name="Cao S."/>
            <person name="Wang X."/>
            <person name="Huang S."/>
            <person name="Wang Y."/>
            <person name="Liu Z."/>
            <person name="Liu W."/>
            <person name="Leng X."/>
            <person name="Peng Y."/>
            <person name="Wang N."/>
            <person name="Wang Y."/>
            <person name="Ma Z."/>
            <person name="Xu X."/>
            <person name="Zhang F."/>
            <person name="Xue H."/>
            <person name="Zhong H."/>
            <person name="Wang Y."/>
            <person name="Zhang K."/>
            <person name="Velt A."/>
            <person name="Avia K."/>
            <person name="Holtgrawe D."/>
            <person name="Grimplet J."/>
            <person name="Matus J.T."/>
            <person name="Ware D."/>
            <person name="Wu X."/>
            <person name="Wang H."/>
            <person name="Liu C."/>
            <person name="Fang Y."/>
            <person name="Rustenholz C."/>
            <person name="Cheng Z."/>
            <person name="Xiao H."/>
            <person name="Zhou Y."/>
        </authorList>
    </citation>
    <scope>NUCLEOTIDE SEQUENCE [LARGE SCALE GENOMIC DNA]</scope>
    <source>
        <strain evidence="2">cv. Pinot noir / PN40024</strain>
        <tissue evidence="1">Leaf</tissue>
    </source>
</reference>
<organism evidence="1 2">
    <name type="scientific">Vitis vinifera</name>
    <name type="common">Grape</name>
    <dbReference type="NCBI Taxonomy" id="29760"/>
    <lineage>
        <taxon>Eukaryota</taxon>
        <taxon>Viridiplantae</taxon>
        <taxon>Streptophyta</taxon>
        <taxon>Embryophyta</taxon>
        <taxon>Tracheophyta</taxon>
        <taxon>Spermatophyta</taxon>
        <taxon>Magnoliopsida</taxon>
        <taxon>eudicotyledons</taxon>
        <taxon>Gunneridae</taxon>
        <taxon>Pentapetalae</taxon>
        <taxon>rosids</taxon>
        <taxon>Vitales</taxon>
        <taxon>Vitaceae</taxon>
        <taxon>Viteae</taxon>
        <taxon>Vitis</taxon>
    </lineage>
</organism>
<accession>A0ABY9DQ20</accession>
<evidence type="ECO:0000313" key="1">
    <source>
        <dbReference type="EMBL" id="WKA09178.1"/>
    </source>
</evidence>
<name>A0ABY9DQ20_VITVI</name>
<sequence length="95" mass="10854">MSKWEWLKSSLRENLLAEETKNSLRTPLKMLLVKRINHQSSIPPPLCHVTAFDIQLEEEVSGAISFPRLCVIIHAPCGTTLYNPAIFYPVIYDQT</sequence>